<dbReference type="PANTHER" id="PTHR10027:SF37">
    <property type="entry name" value="CHANNEL (CAKC), PUTATIVE-RELATED"/>
    <property type="match status" value="1"/>
</dbReference>
<evidence type="ECO:0000256" key="3">
    <source>
        <dbReference type="ARBA" id="ARBA00022538"/>
    </source>
</evidence>
<keyword evidence="6" id="KW-0630">Potassium</keyword>
<dbReference type="EMBL" id="FR799588">
    <property type="protein sequence ID" value="CBZ31170.1"/>
    <property type="molecule type" value="Genomic_DNA"/>
</dbReference>
<feature type="transmembrane region" description="Helical" evidence="13">
    <location>
        <begin position="28"/>
        <end position="51"/>
    </location>
</feature>
<evidence type="ECO:0000256" key="4">
    <source>
        <dbReference type="ARBA" id="ARBA00022692"/>
    </source>
</evidence>
<dbReference type="InterPro" id="IPR003148">
    <property type="entry name" value="RCK_N"/>
</dbReference>
<feature type="transmembrane region" description="Helical" evidence="13">
    <location>
        <begin position="485"/>
        <end position="501"/>
    </location>
</feature>
<feature type="transmembrane region" description="Helical" evidence="13">
    <location>
        <begin position="314"/>
        <end position="337"/>
    </location>
</feature>
<evidence type="ECO:0000256" key="7">
    <source>
        <dbReference type="ARBA" id="ARBA00022989"/>
    </source>
</evidence>
<reference evidence="18" key="2">
    <citation type="submission" date="2011-02" db="EMBL/GenBank/DDBJ databases">
        <title>Whole genome sequencing of Leishmania donovani clinical lines reveals dynamic variation related to drug resistance.</title>
        <authorList>
            <person name="Downing T."/>
            <person name="Imamura H."/>
            <person name="Sanders M."/>
            <person name="Decuypere S."/>
            <person name="Hertz-Fowler C."/>
            <person name="Clark T.G."/>
            <person name="Rijal S."/>
            <person name="Sundar S."/>
            <person name="Quail M.A."/>
            <person name="De Doncker S."/>
            <person name="Maes I."/>
            <person name="Vanaerschot M."/>
            <person name="Stark O."/>
            <person name="Schonian G."/>
            <person name="Dujardin J.C."/>
            <person name="Berriman M."/>
        </authorList>
    </citation>
    <scope>NUCLEOTIDE SEQUENCE [LARGE SCALE GENOMIC DNA]</scope>
    <source>
        <strain evidence="18">BPK282A1</strain>
    </source>
</reference>
<keyword evidence="2" id="KW-0813">Transport</keyword>
<evidence type="ECO:0000313" key="17">
    <source>
        <dbReference type="EMBL" id="CBZ31170.1"/>
    </source>
</evidence>
<reference evidence="17 18" key="1">
    <citation type="journal article" date="2011" name="Genome Res.">
        <title>Whole genome sequencing of multiple Leishmania donovani clinical isolates provides insights into population structure and mechanisms of drug resistance.</title>
        <authorList>
            <person name="Downing T."/>
            <person name="Imamura H."/>
            <person name="Decuypere S."/>
            <person name="Clark T.G."/>
            <person name="Coombs G.H."/>
            <person name="Cotton J.A."/>
            <person name="Hilley J.D."/>
            <person name="de Doncker S."/>
            <person name="Maes I."/>
            <person name="Mottram J.C."/>
            <person name="Quail M.A."/>
            <person name="Rijal S."/>
            <person name="Sanders M."/>
            <person name="Schonian G."/>
            <person name="Stark O."/>
            <person name="Sundar S."/>
            <person name="Vanaerschot M."/>
            <person name="Hertz-Fowler C."/>
            <person name="Dujardin J.C."/>
            <person name="Berriman M."/>
        </authorList>
    </citation>
    <scope>NUCLEOTIDE SEQUENCE [LARGE SCALE GENOMIC DNA]</scope>
    <source>
        <strain evidence="17 18">BPK282A1</strain>
    </source>
</reference>
<evidence type="ECO:0000259" key="15">
    <source>
        <dbReference type="Pfam" id="PF21014"/>
    </source>
</evidence>
<comment type="catalytic activity">
    <reaction evidence="11">
        <text>K(+)(in) = K(+)(out)</text>
        <dbReference type="Rhea" id="RHEA:29463"/>
        <dbReference type="ChEBI" id="CHEBI:29103"/>
    </reaction>
</comment>
<name>E9B7E7_LEIDO</name>
<evidence type="ECO:0000256" key="2">
    <source>
        <dbReference type="ARBA" id="ARBA00022448"/>
    </source>
</evidence>
<evidence type="ECO:0000256" key="10">
    <source>
        <dbReference type="ARBA" id="ARBA00023303"/>
    </source>
</evidence>
<dbReference type="SUPFAM" id="SSF81324">
    <property type="entry name" value="Voltage-gated potassium channels"/>
    <property type="match status" value="1"/>
</dbReference>
<feature type="compositionally biased region" description="Low complexity" evidence="12">
    <location>
        <begin position="189"/>
        <end position="198"/>
    </location>
</feature>
<evidence type="ECO:0000256" key="8">
    <source>
        <dbReference type="ARBA" id="ARBA00023065"/>
    </source>
</evidence>
<keyword evidence="9 13" id="KW-0472">Membrane</keyword>
<feature type="domain" description="RCK N-terminal" evidence="16">
    <location>
        <begin position="552"/>
        <end position="669"/>
    </location>
</feature>
<dbReference type="InterPro" id="IPR013099">
    <property type="entry name" value="K_chnl_dom"/>
</dbReference>
<feature type="transmembrane region" description="Helical" evidence="13">
    <location>
        <begin position="105"/>
        <end position="129"/>
    </location>
</feature>
<keyword evidence="3" id="KW-0633">Potassium transport</keyword>
<evidence type="ECO:0000313" key="18">
    <source>
        <dbReference type="Proteomes" id="UP000008980"/>
    </source>
</evidence>
<feature type="compositionally biased region" description="Low complexity" evidence="12">
    <location>
        <begin position="913"/>
        <end position="935"/>
    </location>
</feature>
<dbReference type="GO" id="GO:0016020">
    <property type="term" value="C:membrane"/>
    <property type="evidence" value="ECO:0007669"/>
    <property type="project" value="UniProtKB-SubCell"/>
</dbReference>
<feature type="transmembrane region" description="Helical" evidence="13">
    <location>
        <begin position="427"/>
        <end position="447"/>
    </location>
</feature>
<dbReference type="Pfam" id="PF07885">
    <property type="entry name" value="Ion_trans_2"/>
    <property type="match status" value="1"/>
</dbReference>
<dbReference type="PhylomeDB" id="E9B7E7"/>
<proteinExistence type="predicted"/>
<dbReference type="GO" id="GO:0005267">
    <property type="term" value="F:potassium channel activity"/>
    <property type="evidence" value="ECO:0007669"/>
    <property type="project" value="UniProtKB-KW"/>
</dbReference>
<feature type="transmembrane region" description="Helical" evidence="13">
    <location>
        <begin position="454"/>
        <end position="473"/>
    </location>
</feature>
<dbReference type="GeneID" id="13389742"/>
<dbReference type="Pfam" id="PF22614">
    <property type="entry name" value="Slo-like_RCK"/>
    <property type="match status" value="2"/>
</dbReference>
<comment type="subcellular location">
    <subcellularLocation>
        <location evidence="1">Membrane</location>
        <topology evidence="1">Multi-pass membrane protein</topology>
    </subcellularLocation>
</comment>
<keyword evidence="7 13" id="KW-1133">Transmembrane helix</keyword>
<dbReference type="VEuPathDB" id="TriTrypDB:LdBPK_010840.1"/>
<feature type="domain" description="RCK N-terminal" evidence="16">
    <location>
        <begin position="1095"/>
        <end position="1199"/>
    </location>
</feature>
<keyword evidence="5" id="KW-0631">Potassium channel</keyword>
<dbReference type="KEGG" id="ldo:LDBPK_010840"/>
<evidence type="ECO:0000256" key="1">
    <source>
        <dbReference type="ARBA" id="ARBA00004141"/>
    </source>
</evidence>
<dbReference type="InterPro" id="IPR048735">
    <property type="entry name" value="Slowpoke-like_C"/>
</dbReference>
<feature type="transmembrane region" description="Helical" evidence="13">
    <location>
        <begin position="392"/>
        <end position="412"/>
    </location>
</feature>
<organism evidence="17 18">
    <name type="scientific">Leishmania donovani</name>
    <dbReference type="NCBI Taxonomy" id="5661"/>
    <lineage>
        <taxon>Eukaryota</taxon>
        <taxon>Discoba</taxon>
        <taxon>Euglenozoa</taxon>
        <taxon>Kinetoplastea</taxon>
        <taxon>Metakinetoplastina</taxon>
        <taxon>Trypanosomatida</taxon>
        <taxon>Trypanosomatidae</taxon>
        <taxon>Leishmaniinae</taxon>
        <taxon>Leishmania</taxon>
    </lineage>
</organism>
<dbReference type="Gene3D" id="3.40.50.720">
    <property type="entry name" value="NAD(P)-binding Rossmann-like Domain"/>
    <property type="match status" value="1"/>
</dbReference>
<dbReference type="Proteomes" id="UP000008980">
    <property type="component" value="Chromosome 1"/>
</dbReference>
<evidence type="ECO:0000256" key="13">
    <source>
        <dbReference type="SAM" id="Phobius"/>
    </source>
</evidence>
<keyword evidence="4 13" id="KW-0812">Transmembrane</keyword>
<feature type="domain" description="Potassium channel" evidence="14">
    <location>
        <begin position="469"/>
        <end position="535"/>
    </location>
</feature>
<evidence type="ECO:0000256" key="9">
    <source>
        <dbReference type="ARBA" id="ARBA00023136"/>
    </source>
</evidence>
<dbReference type="InterPro" id="IPR047871">
    <property type="entry name" value="K_chnl_Slo-like"/>
</dbReference>
<evidence type="ECO:0000259" key="14">
    <source>
        <dbReference type="Pfam" id="PF07885"/>
    </source>
</evidence>
<keyword evidence="8" id="KW-0406">Ion transport</keyword>
<evidence type="ECO:0000256" key="5">
    <source>
        <dbReference type="ARBA" id="ARBA00022826"/>
    </source>
</evidence>
<feature type="domain" description="Ca2+-activated K+ channel Slowpoke-like C-terminal" evidence="15">
    <location>
        <begin position="1297"/>
        <end position="1341"/>
    </location>
</feature>
<gene>
    <name evidence="17" type="ORF">LDBPK_010840</name>
</gene>
<feature type="transmembrane region" description="Helical" evidence="13">
    <location>
        <begin position="357"/>
        <end position="380"/>
    </location>
</feature>
<evidence type="ECO:0000256" key="6">
    <source>
        <dbReference type="ARBA" id="ARBA00022958"/>
    </source>
</evidence>
<feature type="region of interest" description="Disordered" evidence="12">
    <location>
        <begin position="178"/>
        <end position="198"/>
    </location>
</feature>
<feature type="region of interest" description="Disordered" evidence="12">
    <location>
        <begin position="910"/>
        <end position="945"/>
    </location>
</feature>
<evidence type="ECO:0000259" key="16">
    <source>
        <dbReference type="Pfam" id="PF22614"/>
    </source>
</evidence>
<dbReference type="OMA" id="FRYIITN"/>
<protein>
    <submittedName>
        <fullName evidence="17">Potassium channel subunit-like protein</fullName>
    </submittedName>
</protein>
<evidence type="ECO:0000256" key="12">
    <source>
        <dbReference type="SAM" id="MobiDB-lite"/>
    </source>
</evidence>
<dbReference type="RefSeq" id="XP_003857896.1">
    <property type="nucleotide sequence ID" value="XM_003857848.1"/>
</dbReference>
<dbReference type="Pfam" id="PF21014">
    <property type="entry name" value="Slowpoke_C"/>
    <property type="match status" value="1"/>
</dbReference>
<feature type="transmembrane region" description="Helical" evidence="13">
    <location>
        <begin position="513"/>
        <end position="534"/>
    </location>
</feature>
<dbReference type="PANTHER" id="PTHR10027">
    <property type="entry name" value="CALCIUM-ACTIVATED POTASSIUM CHANNEL ALPHA CHAIN"/>
    <property type="match status" value="1"/>
</dbReference>
<accession>E9B7E7</accession>
<keyword evidence="10 17" id="KW-0407">Ion channel</keyword>
<dbReference type="Gene3D" id="1.10.287.70">
    <property type="match status" value="1"/>
</dbReference>
<evidence type="ECO:0000256" key="11">
    <source>
        <dbReference type="ARBA" id="ARBA00034430"/>
    </source>
</evidence>
<sequence>MKSAQGGGKRRGRASAAARTHTHTHLSLSPCVAATAAAVSVMLISALHNVAHLSSLPPSLSLFLHTLVNPSPPLPLREGVQHGKEVCTAAAPSPSHGLFATAACYRALMCTVLLLSPLCLVLAEVFLCASRCVRGVRTRPTSSPSLPCSAASRILRFSTYTRLRASLVAVASREKREASSMTGASSVMPAPDDAATPTTAAARFTAEDPNASTTTIPAVEASAAATHAQVHLNAKVFMVNLGQDVQTTVLGRFRNLQGTIHSQLRNLQNNVANLRHSTGIPPEALHSRWVYHYNHSALGIHSLRKLFDVIEQRYSHVSILLLLCNVGLEAAAFGIYLHVQNGHVTEDWREFDWGLGYFIAEVLLSVVFMASWISLLAVEAKKWNYVLNARSLMNYLSSGWMLLLALGALLTLDRAWTHVYAPMFLRVWWLHESLLSLLNYPQISVYFTENRLEMVRSMIQCIAVVGISVGILQAVESFCGDPVEYFDMVYMMLLSFSSIGYGDVTPLTVQGRLLMIIFIGVGFSYFVPILQYVADLGVYHLSYAYYTTCFKRTDHVVICGHLGYNELRMQLKNVFAEDRHYLNMSVVLLLREQPSAQVLLLLNSPKYRSAVHLLVGDPGVPTDLDRCNARGASAMFLLGAGTNSSYYSDYDLAAQTMTVNALVPDLPLYILLHRSRYTKSLMPSRAIVLEFERLNHNLLGLGCVLPGMIPLVANLMRMFDPMTTEALWELRDFKDLLGLSGSAASLRAMRKMWAPKRPMLTYGSATIELGLGAEPDWMSTYEASLAQHVDTVAAPPPVQRGHYTVVRLARLLYRTDITLIGVVRSSGSGDSVVELAPRGSLVGVKKLIVICDVRRAAQDIVDEIVNDATRGSTSSAAAGAPAIRPPPPAGVQATAVTVVPIPAREDAGAVWNSSATTTTIAPTSRASQTSLKPAAAPAPAPAPAPATATAATVIGASAVELPRRPHRVACERAAEARMPHNDSSLVLSAAIATEDDDKNDDNEDALIGALASPVLLDAVGRGRPACMGARVGAPATVSPSSPVVAASRSVLRVEPDVRHLANHYVFIDLSSAHERTNWSREAAVESRTAKAADYYDIMRPVRQHDPDSNIVLLANDTNYDSLNNMWEEEDVTGSLIVVQGCGLFTSDLRRCNVAKAAAVVIFSAGDRCDEHGDSLSVLVMQLVRQLISEDKHGSAADIPIVVEVDHAELVPLFAPAMTVGKDVKTAEWVLEPSFMSGCVVCRHMLDTGLQEMYFTPELHDVLEQLLSSKSESLLVTVMAPDAAWTVYEDATSFGVDNGLLPLAIHRFHEMIRDDTSVSFRYIITNPPPSFPLHPDDFIYCLKLCDP</sequence>